<dbReference type="Proteomes" id="UP001458880">
    <property type="component" value="Unassembled WGS sequence"/>
</dbReference>
<dbReference type="EMBL" id="JASPKY010000310">
    <property type="protein sequence ID" value="KAK9709375.1"/>
    <property type="molecule type" value="Genomic_DNA"/>
</dbReference>
<protein>
    <submittedName>
        <fullName evidence="1">Uncharacterized protein</fullName>
    </submittedName>
</protein>
<dbReference type="SUPFAM" id="SSF52266">
    <property type="entry name" value="SGNH hydrolase"/>
    <property type="match status" value="1"/>
</dbReference>
<name>A0AAW1JYR5_POPJA</name>
<keyword evidence="2" id="KW-1185">Reference proteome</keyword>
<proteinExistence type="predicted"/>
<accession>A0AAW1JYR5</accession>
<sequence length="149" mass="16627">MRKLDSENNYNITNIYKPNACLENVVEHIGPLTSNFTADDYVVVFGGMNNALNGATIKPDKLLQLRELSLYTNVTLVSVPYCLSRVVLNRFIYGVNKEVYRDIVLGSNIAYIDSNSVLDARDLSKYGLHLTSAAKVKAQTLHILTVIVF</sequence>
<gene>
    <name evidence="1" type="ORF">QE152_g26623</name>
</gene>
<evidence type="ECO:0000313" key="2">
    <source>
        <dbReference type="Proteomes" id="UP001458880"/>
    </source>
</evidence>
<comment type="caution">
    <text evidence="1">The sequence shown here is derived from an EMBL/GenBank/DDBJ whole genome shotgun (WGS) entry which is preliminary data.</text>
</comment>
<reference evidence="1 2" key="1">
    <citation type="journal article" date="2024" name="BMC Genomics">
        <title>De novo assembly and annotation of Popillia japonica's genome with initial clues to its potential as an invasive pest.</title>
        <authorList>
            <person name="Cucini C."/>
            <person name="Boschi S."/>
            <person name="Funari R."/>
            <person name="Cardaioli E."/>
            <person name="Iannotti N."/>
            <person name="Marturano G."/>
            <person name="Paoli F."/>
            <person name="Bruttini M."/>
            <person name="Carapelli A."/>
            <person name="Frati F."/>
            <person name="Nardi F."/>
        </authorList>
    </citation>
    <scope>NUCLEOTIDE SEQUENCE [LARGE SCALE GENOMIC DNA]</scope>
    <source>
        <strain evidence="1">DMR45628</strain>
    </source>
</reference>
<organism evidence="1 2">
    <name type="scientific">Popillia japonica</name>
    <name type="common">Japanese beetle</name>
    <dbReference type="NCBI Taxonomy" id="7064"/>
    <lineage>
        <taxon>Eukaryota</taxon>
        <taxon>Metazoa</taxon>
        <taxon>Ecdysozoa</taxon>
        <taxon>Arthropoda</taxon>
        <taxon>Hexapoda</taxon>
        <taxon>Insecta</taxon>
        <taxon>Pterygota</taxon>
        <taxon>Neoptera</taxon>
        <taxon>Endopterygota</taxon>
        <taxon>Coleoptera</taxon>
        <taxon>Polyphaga</taxon>
        <taxon>Scarabaeiformia</taxon>
        <taxon>Scarabaeidae</taxon>
        <taxon>Rutelinae</taxon>
        <taxon>Popillia</taxon>
    </lineage>
</organism>
<dbReference type="AlphaFoldDB" id="A0AAW1JYR5"/>
<evidence type="ECO:0000313" key="1">
    <source>
        <dbReference type="EMBL" id="KAK9709375.1"/>
    </source>
</evidence>